<evidence type="ECO:0000313" key="1">
    <source>
        <dbReference type="EMBL" id="MBC8198724.1"/>
    </source>
</evidence>
<dbReference type="NCBIfam" id="TIGR03831">
    <property type="entry name" value="YgiT_finger"/>
    <property type="match status" value="1"/>
</dbReference>
<sequence>MMPFEKCPVCGGELKEKEVEKLMRGGNHTATLRVHAEVCLHCGERLYAEETVRFFEQIRKKLKRQELLDFQPLGQLFTVDTNWSKTNAADR</sequence>
<gene>
    <name evidence="1" type="ORF">H8E80_01575</name>
</gene>
<accession>A0A8J6N3Y3</accession>
<comment type="caution">
    <text evidence="1">The sequence shown here is derived from an EMBL/GenBank/DDBJ whole genome shotgun (WGS) entry which is preliminary data.</text>
</comment>
<dbReference type="InterPro" id="IPR022453">
    <property type="entry name" value="Znf_MqsA-type"/>
</dbReference>
<dbReference type="AlphaFoldDB" id="A0A8J6N3Y3"/>
<dbReference type="Proteomes" id="UP000603545">
    <property type="component" value="Unassembled WGS sequence"/>
</dbReference>
<protein>
    <submittedName>
        <fullName evidence="1">YgiT-type zinc finger protein</fullName>
    </submittedName>
</protein>
<dbReference type="EMBL" id="JACNLL010000022">
    <property type="protein sequence ID" value="MBC8198724.1"/>
    <property type="molecule type" value="Genomic_DNA"/>
</dbReference>
<name>A0A8J6N3Y3_9BACT</name>
<evidence type="ECO:0000313" key="2">
    <source>
        <dbReference type="Proteomes" id="UP000603545"/>
    </source>
</evidence>
<organism evidence="1 2">
    <name type="scientific">Candidatus Desulfaltia bathyphila</name>
    <dbReference type="NCBI Taxonomy" id="2841697"/>
    <lineage>
        <taxon>Bacteria</taxon>
        <taxon>Pseudomonadati</taxon>
        <taxon>Thermodesulfobacteriota</taxon>
        <taxon>Desulfobacteria</taxon>
        <taxon>Desulfobacterales</taxon>
        <taxon>Desulfobacterales incertae sedis</taxon>
        <taxon>Candidatus Desulfaltia</taxon>
    </lineage>
</organism>
<dbReference type="Gene3D" id="3.10.20.860">
    <property type="match status" value="1"/>
</dbReference>
<proteinExistence type="predicted"/>
<reference evidence="1 2" key="1">
    <citation type="submission" date="2020-08" db="EMBL/GenBank/DDBJ databases">
        <title>Bridging the membrane lipid divide: bacteria of the FCB group superphylum have the potential to synthesize archaeal ether lipids.</title>
        <authorList>
            <person name="Villanueva L."/>
            <person name="Von Meijenfeldt F.A.B."/>
            <person name="Westbye A.B."/>
            <person name="Yadav S."/>
            <person name="Hopmans E.C."/>
            <person name="Dutilh B.E."/>
            <person name="Sinninghe Damste J.S."/>
        </authorList>
    </citation>
    <scope>NUCLEOTIDE SEQUENCE [LARGE SCALE GENOMIC DNA]</scope>
    <source>
        <strain evidence="1">NIOZ-UU82</strain>
    </source>
</reference>